<accession>A0A850PMA0</accession>
<reference evidence="1 2" key="1">
    <citation type="submission" date="2020-05" db="EMBL/GenBank/DDBJ databases">
        <title>Draft genome sequence of Mycobacterium hippocampi DL, isolated from European seabass, Dicentrarchus labrax, reared in fish farms.</title>
        <authorList>
            <person name="Stathopoulou P."/>
            <person name="Asimakis E."/>
            <person name="Tzokas K."/>
            <person name="Batargias C."/>
            <person name="Tsiamis G."/>
        </authorList>
    </citation>
    <scope>NUCLEOTIDE SEQUENCE [LARGE SCALE GENOMIC DNA]</scope>
    <source>
        <strain evidence="1 2">DL</strain>
    </source>
</reference>
<dbReference type="CDD" id="cd08865">
    <property type="entry name" value="SRPBCC_10"/>
    <property type="match status" value="1"/>
</dbReference>
<dbReference type="Proteomes" id="UP000570517">
    <property type="component" value="Unassembled WGS sequence"/>
</dbReference>
<dbReference type="EMBL" id="JABFYL010000036">
    <property type="protein sequence ID" value="NVN51462.1"/>
    <property type="molecule type" value="Genomic_DNA"/>
</dbReference>
<dbReference type="AlphaFoldDB" id="A0A850PMA0"/>
<dbReference type="SUPFAM" id="SSF55961">
    <property type="entry name" value="Bet v1-like"/>
    <property type="match status" value="1"/>
</dbReference>
<protein>
    <recommendedName>
        <fullName evidence="3">Polyketide cyclase</fullName>
    </recommendedName>
</protein>
<keyword evidence="2" id="KW-1185">Reference proteome</keyword>
<name>A0A850PMA0_9MYCO</name>
<evidence type="ECO:0000313" key="1">
    <source>
        <dbReference type="EMBL" id="NVN51462.1"/>
    </source>
</evidence>
<gene>
    <name evidence="1" type="ORF">HLY00_2619</name>
</gene>
<proteinExistence type="predicted"/>
<dbReference type="InterPro" id="IPR023393">
    <property type="entry name" value="START-like_dom_sf"/>
</dbReference>
<comment type="caution">
    <text evidence="1">The sequence shown here is derived from an EMBL/GenBank/DDBJ whole genome shotgun (WGS) entry which is preliminary data.</text>
</comment>
<dbReference type="InterPro" id="IPR019587">
    <property type="entry name" value="Polyketide_cyclase/dehydratase"/>
</dbReference>
<organism evidence="1 2">
    <name type="scientific">Mycolicibacterium hippocampi</name>
    <dbReference type="NCBI Taxonomy" id="659824"/>
    <lineage>
        <taxon>Bacteria</taxon>
        <taxon>Bacillati</taxon>
        <taxon>Actinomycetota</taxon>
        <taxon>Actinomycetes</taxon>
        <taxon>Mycobacteriales</taxon>
        <taxon>Mycobacteriaceae</taxon>
        <taxon>Mycolicibacterium</taxon>
    </lineage>
</organism>
<dbReference type="Pfam" id="PF10604">
    <property type="entry name" value="Polyketide_cyc2"/>
    <property type="match status" value="1"/>
</dbReference>
<evidence type="ECO:0000313" key="2">
    <source>
        <dbReference type="Proteomes" id="UP000570517"/>
    </source>
</evidence>
<evidence type="ECO:0008006" key="3">
    <source>
        <dbReference type="Google" id="ProtNLM"/>
    </source>
</evidence>
<sequence length="156" mass="17175">MLRDGYPVTMATVSRKFNVSPPPRVVVDYLKDFANAEKWDPGTRSCERVGTGPVAEGSYWHNVSKLFGVTAEHTFKLEELSDHKVVFIGENKSSTAVDTITVEADGAGSVITYEAELEMYGAAKLLNPVMKRAFEKRAGDTEKQMTTVLNRLAESA</sequence>
<dbReference type="Gene3D" id="3.30.530.20">
    <property type="match status" value="1"/>
</dbReference>